<sequence length="925" mass="106504">MEDIYAFKLLDKEIQSIQSIPNPPPGYDGIQTYYRKTTEVIDHAVNTTQKVARYGEAINAKLEEIQSALNQSTKKIEEQIKKAIDYIEEGRDESEDPSGAHAGKILRKSGIVGTNSKQSSKDMEYMLMLQKLETKKQRLQEFIIKTQQILEKVKQGASVTNSQIEQLRGYDEARRGDNKQEQEYDEQRKKEETERAKEEEKDKNRKEVENKKRMGEEVWRNKEEEELLKREEEDKQRNEEEIKQKEEIERKSKTEEERNQRSKDPANWTPHTYRRSDGHQGTFHSGICCQVFAMPETLQEEDLECMASDEWRDNEGPTLAIGEKAASSLTEVKVIEGDKDIQVPIRICVPHCSVYDSSDEVIVMASIDGGEWTNHQPVTVPSRQTSHPDLNFADIDVASFRSVKMLAVAKTRSEEYLVDKSGISQASTLDKNIKIFVPRYTFHKQTKVKLEIWPIRDNSLTFATQYYDHCRNVLSTSSVMAITCEAPTEQSIELDLTRNAPNDIETSDKRRHIGLYKCRGDKWKIAESEMKGNGNVTLKLPSRRDTYVVLEIEGRLGIPDEEFLNAAGELCFHSKASIVRVIAKQRADNPINLMIQCVRRDLVYSRLSELQRMGYSVGPDTSKEFALIDGQVIVLRCYGTFTMTPESEVKLIFHAFLDTAKQEVTLQALNEYKYKAFEGYLGYLHFEVLKDNREGAHYVETSGTLPINIPKTEPWTTRAHFKFPHYQITLAKFLAKKLTVQAKDGTWRQVIFSLGSHRDMYHIKRKAAGQCKTRKTECEICEITLHDWMKSRPILEDKIKLILSVLRECNMCTLSAECEQLVNIHKKYLSDECIREMAKKITNDWSSLARKLGLSEEDIASCKNDSDGSNEEKAFMMLFKWRVSEKVINTGLNVFDDLLGVLETMQNFSDLKEYVRHTLNLISKD</sequence>
<evidence type="ECO:0000256" key="1">
    <source>
        <dbReference type="SAM" id="MobiDB-lite"/>
    </source>
</evidence>
<keyword evidence="4" id="KW-1185">Reference proteome</keyword>
<dbReference type="Pfam" id="PF00531">
    <property type="entry name" value="Death"/>
    <property type="match status" value="1"/>
</dbReference>
<name>A0ABD3XXW4_SINWO</name>
<dbReference type="PROSITE" id="PS50017">
    <property type="entry name" value="DEATH_DOMAIN"/>
    <property type="match status" value="1"/>
</dbReference>
<protein>
    <recommendedName>
        <fullName evidence="2">Death domain-containing protein</fullName>
    </recommendedName>
</protein>
<reference evidence="3 4" key="1">
    <citation type="submission" date="2024-11" db="EMBL/GenBank/DDBJ databases">
        <title>Chromosome-level genome assembly of the freshwater bivalve Anodonta woodiana.</title>
        <authorList>
            <person name="Chen X."/>
        </authorList>
    </citation>
    <scope>NUCLEOTIDE SEQUENCE [LARGE SCALE GENOMIC DNA]</scope>
    <source>
        <strain evidence="3">MN2024</strain>
        <tissue evidence="3">Gills</tissue>
    </source>
</reference>
<comment type="caution">
    <text evidence="3">The sequence shown here is derived from an EMBL/GenBank/DDBJ whole genome shotgun (WGS) entry which is preliminary data.</text>
</comment>
<accession>A0ABD3XXW4</accession>
<gene>
    <name evidence="3" type="ORF">ACJMK2_003107</name>
</gene>
<proteinExistence type="predicted"/>
<dbReference type="PANTHER" id="PTHR28336">
    <property type="entry name" value="BA1-643"/>
    <property type="match status" value="1"/>
</dbReference>
<feature type="domain" description="Death" evidence="2">
    <location>
        <begin position="844"/>
        <end position="906"/>
    </location>
</feature>
<dbReference type="InterPro" id="IPR000488">
    <property type="entry name" value="Death_dom"/>
</dbReference>
<dbReference type="PANTHER" id="PTHR28336:SF4">
    <property type="entry name" value="DEATH DOMAIN-CONTAINING PROTEIN 1"/>
    <property type="match status" value="1"/>
</dbReference>
<dbReference type="CDD" id="cd01670">
    <property type="entry name" value="Death"/>
    <property type="match status" value="1"/>
</dbReference>
<feature type="region of interest" description="Disordered" evidence="1">
    <location>
        <begin position="164"/>
        <end position="279"/>
    </location>
</feature>
<evidence type="ECO:0000259" key="2">
    <source>
        <dbReference type="PROSITE" id="PS50017"/>
    </source>
</evidence>
<dbReference type="Proteomes" id="UP001634394">
    <property type="component" value="Unassembled WGS sequence"/>
</dbReference>
<dbReference type="SMART" id="SM00005">
    <property type="entry name" value="DEATH"/>
    <property type="match status" value="1"/>
</dbReference>
<feature type="compositionally biased region" description="Basic and acidic residues" evidence="1">
    <location>
        <begin position="168"/>
        <end position="264"/>
    </location>
</feature>
<evidence type="ECO:0000313" key="3">
    <source>
        <dbReference type="EMBL" id="KAL3890832.1"/>
    </source>
</evidence>
<dbReference type="InterPro" id="IPR011029">
    <property type="entry name" value="DEATH-like_dom_sf"/>
</dbReference>
<dbReference type="Gene3D" id="1.10.533.10">
    <property type="entry name" value="Death Domain, Fas"/>
    <property type="match status" value="1"/>
</dbReference>
<dbReference type="EMBL" id="JBJQND010000001">
    <property type="protein sequence ID" value="KAL3890832.1"/>
    <property type="molecule type" value="Genomic_DNA"/>
</dbReference>
<dbReference type="SUPFAM" id="SSF47986">
    <property type="entry name" value="DEATH domain"/>
    <property type="match status" value="1"/>
</dbReference>
<dbReference type="AlphaFoldDB" id="A0ABD3XXW4"/>
<organism evidence="3 4">
    <name type="scientific">Sinanodonta woodiana</name>
    <name type="common">Chinese pond mussel</name>
    <name type="synonym">Anodonta woodiana</name>
    <dbReference type="NCBI Taxonomy" id="1069815"/>
    <lineage>
        <taxon>Eukaryota</taxon>
        <taxon>Metazoa</taxon>
        <taxon>Spiralia</taxon>
        <taxon>Lophotrochozoa</taxon>
        <taxon>Mollusca</taxon>
        <taxon>Bivalvia</taxon>
        <taxon>Autobranchia</taxon>
        <taxon>Heteroconchia</taxon>
        <taxon>Palaeoheterodonta</taxon>
        <taxon>Unionida</taxon>
        <taxon>Unionoidea</taxon>
        <taxon>Unionidae</taxon>
        <taxon>Unioninae</taxon>
        <taxon>Sinanodonta</taxon>
    </lineage>
</organism>
<feature type="region of interest" description="Disordered" evidence="1">
    <location>
        <begin position="90"/>
        <end position="119"/>
    </location>
</feature>
<evidence type="ECO:0000313" key="4">
    <source>
        <dbReference type="Proteomes" id="UP001634394"/>
    </source>
</evidence>